<dbReference type="EMBL" id="ML208362">
    <property type="protein sequence ID" value="TFK67978.1"/>
    <property type="molecule type" value="Genomic_DNA"/>
</dbReference>
<gene>
    <name evidence="1" type="ORF">BDN72DRAFT_66866</name>
</gene>
<accession>A0ACD3AQG8</accession>
<dbReference type="Proteomes" id="UP000308600">
    <property type="component" value="Unassembled WGS sequence"/>
</dbReference>
<organism evidence="1 2">
    <name type="scientific">Pluteus cervinus</name>
    <dbReference type="NCBI Taxonomy" id="181527"/>
    <lineage>
        <taxon>Eukaryota</taxon>
        <taxon>Fungi</taxon>
        <taxon>Dikarya</taxon>
        <taxon>Basidiomycota</taxon>
        <taxon>Agaricomycotina</taxon>
        <taxon>Agaricomycetes</taxon>
        <taxon>Agaricomycetidae</taxon>
        <taxon>Agaricales</taxon>
        <taxon>Pluteineae</taxon>
        <taxon>Pluteaceae</taxon>
        <taxon>Pluteus</taxon>
    </lineage>
</organism>
<protein>
    <submittedName>
        <fullName evidence="1">Uncharacterized protein</fullName>
    </submittedName>
</protein>
<name>A0ACD3AQG8_9AGAR</name>
<sequence length="173" mass="20401">MRVLFYCGFLQLRRRCYCRRSTPKTGARTPLSPLIHPIVRFVSAFDVHAGDRAECRVLEEPIETRYDFLELLQFTRLIQLESEAHRWGSVRCDAARDHDHSANRKLICIYSYAMPTSTGRAFLAFCHSHIPCNPRQYFMLSFFRRLRCILTSNWYPPLWVFCGSGFLGRNEWI</sequence>
<reference evidence="1 2" key="1">
    <citation type="journal article" date="2019" name="Nat. Ecol. Evol.">
        <title>Megaphylogeny resolves global patterns of mushroom evolution.</title>
        <authorList>
            <person name="Varga T."/>
            <person name="Krizsan K."/>
            <person name="Foldi C."/>
            <person name="Dima B."/>
            <person name="Sanchez-Garcia M."/>
            <person name="Sanchez-Ramirez S."/>
            <person name="Szollosi G.J."/>
            <person name="Szarkandi J.G."/>
            <person name="Papp V."/>
            <person name="Albert L."/>
            <person name="Andreopoulos W."/>
            <person name="Angelini C."/>
            <person name="Antonin V."/>
            <person name="Barry K.W."/>
            <person name="Bougher N.L."/>
            <person name="Buchanan P."/>
            <person name="Buyck B."/>
            <person name="Bense V."/>
            <person name="Catcheside P."/>
            <person name="Chovatia M."/>
            <person name="Cooper J."/>
            <person name="Damon W."/>
            <person name="Desjardin D."/>
            <person name="Finy P."/>
            <person name="Geml J."/>
            <person name="Haridas S."/>
            <person name="Hughes K."/>
            <person name="Justo A."/>
            <person name="Karasinski D."/>
            <person name="Kautmanova I."/>
            <person name="Kiss B."/>
            <person name="Kocsube S."/>
            <person name="Kotiranta H."/>
            <person name="LaButti K.M."/>
            <person name="Lechner B.E."/>
            <person name="Liimatainen K."/>
            <person name="Lipzen A."/>
            <person name="Lukacs Z."/>
            <person name="Mihaltcheva S."/>
            <person name="Morgado L.N."/>
            <person name="Niskanen T."/>
            <person name="Noordeloos M.E."/>
            <person name="Ohm R.A."/>
            <person name="Ortiz-Santana B."/>
            <person name="Ovrebo C."/>
            <person name="Racz N."/>
            <person name="Riley R."/>
            <person name="Savchenko A."/>
            <person name="Shiryaev A."/>
            <person name="Soop K."/>
            <person name="Spirin V."/>
            <person name="Szebenyi C."/>
            <person name="Tomsovsky M."/>
            <person name="Tulloss R.E."/>
            <person name="Uehling J."/>
            <person name="Grigoriev I.V."/>
            <person name="Vagvolgyi C."/>
            <person name="Papp T."/>
            <person name="Martin F.M."/>
            <person name="Miettinen O."/>
            <person name="Hibbett D.S."/>
            <person name="Nagy L.G."/>
        </authorList>
    </citation>
    <scope>NUCLEOTIDE SEQUENCE [LARGE SCALE GENOMIC DNA]</scope>
    <source>
        <strain evidence="1 2">NL-1719</strain>
    </source>
</reference>
<evidence type="ECO:0000313" key="1">
    <source>
        <dbReference type="EMBL" id="TFK67978.1"/>
    </source>
</evidence>
<keyword evidence="2" id="KW-1185">Reference proteome</keyword>
<evidence type="ECO:0000313" key="2">
    <source>
        <dbReference type="Proteomes" id="UP000308600"/>
    </source>
</evidence>
<proteinExistence type="predicted"/>